<reference evidence="1" key="1">
    <citation type="journal article" date="2021" name="Proc. Natl. Acad. Sci. U.S.A.">
        <title>A Catalog of Tens of Thousands of Viruses from Human Metagenomes Reveals Hidden Associations with Chronic Diseases.</title>
        <authorList>
            <person name="Tisza M.J."/>
            <person name="Buck C.B."/>
        </authorList>
    </citation>
    <scope>NUCLEOTIDE SEQUENCE</scope>
    <source>
        <strain evidence="1">CtD2Q91</strain>
    </source>
</reference>
<accession>A0A8S5PPR5</accession>
<dbReference type="EMBL" id="BK015471">
    <property type="protein sequence ID" value="DAE08499.1"/>
    <property type="molecule type" value="Genomic_DNA"/>
</dbReference>
<evidence type="ECO:0000313" key="1">
    <source>
        <dbReference type="EMBL" id="DAE08499.1"/>
    </source>
</evidence>
<sequence>MGAYDLTGQTFGHWTVLEPAEPDKYGRAKWLCRCDCGEERVVTASNLRRGVSTSCGHTRGENHRKNLIGQRFGRLTVTRYVRYSSTANSSIWRCRCDCGKETDVSGRNLMTGHTTSCGCAMAEAQQSPAARVKALLESPLTGPYETNIRAKWYRISNGAREWEIKNLSKFVRDHVELFGIDPEDKYEAKRTVKMLYAASYNHCRWHGWTVIQIEPNDKE</sequence>
<organism evidence="1">
    <name type="scientific">Siphoviridae sp. ctD2Q91</name>
    <dbReference type="NCBI Taxonomy" id="2825383"/>
    <lineage>
        <taxon>Viruses</taxon>
        <taxon>Duplodnaviria</taxon>
        <taxon>Heunggongvirae</taxon>
        <taxon>Uroviricota</taxon>
        <taxon>Caudoviricetes</taxon>
    </lineage>
</organism>
<proteinExistence type="predicted"/>
<name>A0A8S5PPR5_9CAUD</name>
<protein>
    <submittedName>
        <fullName evidence="1">Uncharacterized protein</fullName>
    </submittedName>
</protein>